<evidence type="ECO:0000313" key="9">
    <source>
        <dbReference type="Proteomes" id="UP001430065"/>
    </source>
</evidence>
<dbReference type="SUPFAM" id="SSF50182">
    <property type="entry name" value="Sm-like ribonucleoproteins"/>
    <property type="match status" value="1"/>
</dbReference>
<keyword evidence="5 6" id="KW-0472">Membrane</keyword>
<dbReference type="Pfam" id="PF00924">
    <property type="entry name" value="MS_channel_2nd"/>
    <property type="match status" value="1"/>
</dbReference>
<dbReference type="EMBL" id="JADIKC010000003">
    <property type="protein sequence ID" value="MBM7121417.1"/>
    <property type="molecule type" value="Genomic_DNA"/>
</dbReference>
<evidence type="ECO:0000256" key="1">
    <source>
        <dbReference type="ARBA" id="ARBA00004141"/>
    </source>
</evidence>
<comment type="function">
    <text evidence="6">Mechanosensitive channel that participates in the regulation of osmotic pressure changes within the cell, opening in response to stretch forces in the membrane lipid bilayer, without the need for other proteins. Contributes to normal resistance to hypoosmotic shock. Forms an ion channel of 1.0 nanosiemens conductance with a slight preference for anions.</text>
</comment>
<comment type="caution">
    <text evidence="8">The sequence shown here is derived from an EMBL/GenBank/DDBJ whole genome shotgun (WGS) entry which is preliminary data.</text>
</comment>
<dbReference type="InterPro" id="IPR045275">
    <property type="entry name" value="MscS_archaea/bacteria_type"/>
</dbReference>
<organism evidence="8 9">
    <name type="scientific">Dyella kyungheensis</name>
    <dbReference type="NCBI Taxonomy" id="1242174"/>
    <lineage>
        <taxon>Bacteria</taxon>
        <taxon>Pseudomonadati</taxon>
        <taxon>Pseudomonadota</taxon>
        <taxon>Gammaproteobacteria</taxon>
        <taxon>Lysobacterales</taxon>
        <taxon>Rhodanobacteraceae</taxon>
        <taxon>Dyella</taxon>
    </lineage>
</organism>
<accession>A0ABS2JQV9</accession>
<keyword evidence="6" id="KW-0406">Ion transport</keyword>
<keyword evidence="4 6" id="KW-1133">Transmembrane helix</keyword>
<dbReference type="Pfam" id="PF05552">
    <property type="entry name" value="MS_channel_1st_1"/>
    <property type="match status" value="1"/>
</dbReference>
<dbReference type="Gene3D" id="2.30.30.60">
    <property type="match status" value="1"/>
</dbReference>
<feature type="transmembrane region" description="Helical" evidence="6">
    <location>
        <begin position="15"/>
        <end position="35"/>
    </location>
</feature>
<evidence type="ECO:0000256" key="4">
    <source>
        <dbReference type="ARBA" id="ARBA00022989"/>
    </source>
</evidence>
<dbReference type="Proteomes" id="UP001430065">
    <property type="component" value="Unassembled WGS sequence"/>
</dbReference>
<feature type="transmembrane region" description="Helical" evidence="6">
    <location>
        <begin position="55"/>
        <end position="74"/>
    </location>
</feature>
<evidence type="ECO:0000256" key="3">
    <source>
        <dbReference type="ARBA" id="ARBA00022692"/>
    </source>
</evidence>
<sequence>MHQLWTVTGLTPAMLTTWAVRLACALLVALIGWWLARWLGRASSRVLQHEHTDPILAGFLRNITFTAVLVLVLVESLEIVGIPSTSLLAAVGAAGLAIGLALNSSLSHIAWGVILVVFRPFRVGDTVTLNGIDGTVESLNLMHTHMRTADNREVVIPNGTVGGNPIYNASLTGQHPFDYRFALPFNIDLDKTIALIDGVLRRRTDLPGDAPPMVDVVGFSANGVVVSVHGALTARTSPRLQHEVLSAVQQALHGEGVVPVAV</sequence>
<reference evidence="8 9" key="1">
    <citation type="submission" date="2020-10" db="EMBL/GenBank/DDBJ databases">
        <title>Phylogeny of dyella-like bacteria.</title>
        <authorList>
            <person name="Fu J."/>
        </authorList>
    </citation>
    <scope>NUCLEOTIDE SEQUENCE [LARGE SCALE GENOMIC DNA]</scope>
    <source>
        <strain evidence="8 9">THG-B117</strain>
    </source>
</reference>
<protein>
    <recommendedName>
        <fullName evidence="6">Small-conductance mechanosensitive channel</fullName>
    </recommendedName>
</protein>
<keyword evidence="6" id="KW-0407">Ion channel</keyword>
<dbReference type="RefSeq" id="WP_204635806.1">
    <property type="nucleotide sequence ID" value="NZ_JADIKC010000003.1"/>
</dbReference>
<comment type="similarity">
    <text evidence="2 6">Belongs to the MscS (TC 1.A.23) family.</text>
</comment>
<gene>
    <name evidence="8" type="ORF">ISP20_09650</name>
</gene>
<keyword evidence="6" id="KW-0997">Cell inner membrane</keyword>
<feature type="domain" description="Mechanosensitive ion channel MscS" evidence="7">
    <location>
        <begin position="106"/>
        <end position="170"/>
    </location>
</feature>
<name>A0ABS2JQV9_9GAMM</name>
<evidence type="ECO:0000256" key="6">
    <source>
        <dbReference type="RuleBase" id="RU369025"/>
    </source>
</evidence>
<evidence type="ECO:0000313" key="8">
    <source>
        <dbReference type="EMBL" id="MBM7121417.1"/>
    </source>
</evidence>
<dbReference type="InterPro" id="IPR008910">
    <property type="entry name" value="MSC_TM_helix"/>
</dbReference>
<keyword evidence="3 6" id="KW-0812">Transmembrane</keyword>
<proteinExistence type="inferred from homology"/>
<keyword evidence="6" id="KW-1003">Cell membrane</keyword>
<evidence type="ECO:0000256" key="5">
    <source>
        <dbReference type="ARBA" id="ARBA00023136"/>
    </source>
</evidence>
<evidence type="ECO:0000256" key="2">
    <source>
        <dbReference type="ARBA" id="ARBA00008017"/>
    </source>
</evidence>
<comment type="caution">
    <text evidence="6">Lacks conserved residue(s) required for the propagation of feature annotation.</text>
</comment>
<dbReference type="InterPro" id="IPR023408">
    <property type="entry name" value="MscS_beta-dom_sf"/>
</dbReference>
<dbReference type="Gene3D" id="1.10.287.1260">
    <property type="match status" value="1"/>
</dbReference>
<dbReference type="SUPFAM" id="SSF82861">
    <property type="entry name" value="Mechanosensitive channel protein MscS (YggB), transmembrane region"/>
    <property type="match status" value="1"/>
</dbReference>
<keyword evidence="9" id="KW-1185">Reference proteome</keyword>
<dbReference type="InterPro" id="IPR011014">
    <property type="entry name" value="MscS_channel_TM-2"/>
</dbReference>
<evidence type="ECO:0000259" key="7">
    <source>
        <dbReference type="Pfam" id="PF00924"/>
    </source>
</evidence>
<dbReference type="PANTHER" id="PTHR30221:SF8">
    <property type="entry name" value="SMALL-CONDUCTANCE MECHANOSENSITIVE CHANNEL"/>
    <property type="match status" value="1"/>
</dbReference>
<comment type="subunit">
    <text evidence="6">Homoheptamer.</text>
</comment>
<comment type="subcellular location">
    <subcellularLocation>
        <location evidence="6">Cell inner membrane</location>
        <topology evidence="6">Multi-pass membrane protein</topology>
    </subcellularLocation>
    <subcellularLocation>
        <location evidence="1">Membrane</location>
        <topology evidence="1">Multi-pass membrane protein</topology>
    </subcellularLocation>
</comment>
<keyword evidence="6" id="KW-0813">Transport</keyword>
<dbReference type="PANTHER" id="PTHR30221">
    <property type="entry name" value="SMALL-CONDUCTANCE MECHANOSENSITIVE CHANNEL"/>
    <property type="match status" value="1"/>
</dbReference>
<dbReference type="InterPro" id="IPR006685">
    <property type="entry name" value="MscS_channel_2nd"/>
</dbReference>
<dbReference type="InterPro" id="IPR010920">
    <property type="entry name" value="LSM_dom_sf"/>
</dbReference>